<reference evidence="1" key="1">
    <citation type="journal article" date="2018" name="Int. J. Syst. Evol. Microbiol.">
        <title>Carboxylicivirga sediminis sp. nov., isolated from coastal sediment.</title>
        <authorList>
            <person name="Wang F.Q."/>
            <person name="Ren L.H."/>
            <person name="Zou R.J."/>
            <person name="Sun Y.Z."/>
            <person name="Liu X.J."/>
            <person name="Jiang F."/>
            <person name="Liu L.J."/>
        </authorList>
    </citation>
    <scope>NUCLEOTIDE SEQUENCE</scope>
    <source>
        <strain evidence="1">JR1</strain>
    </source>
</reference>
<name>A0A941IWW6_9BACT</name>
<dbReference type="EMBL" id="JAGTAR010000001">
    <property type="protein sequence ID" value="MBR8534012.1"/>
    <property type="molecule type" value="Genomic_DNA"/>
</dbReference>
<dbReference type="AlphaFoldDB" id="A0A941IWW6"/>
<protein>
    <submittedName>
        <fullName evidence="1">Uncharacterized protein</fullName>
    </submittedName>
</protein>
<dbReference type="RefSeq" id="WP_212187919.1">
    <property type="nucleotide sequence ID" value="NZ_JAGTAR010000001.1"/>
</dbReference>
<accession>A0A941IWW6</accession>
<gene>
    <name evidence="1" type="ORF">KDU71_00440</name>
</gene>
<keyword evidence="2" id="KW-1185">Reference proteome</keyword>
<reference evidence="1" key="2">
    <citation type="submission" date="2021-04" db="EMBL/GenBank/DDBJ databases">
        <authorList>
            <person name="Zhang T."/>
            <person name="Zhang Y."/>
            <person name="Lu D."/>
            <person name="Zuo D."/>
            <person name="Du Z."/>
        </authorList>
    </citation>
    <scope>NUCLEOTIDE SEQUENCE</scope>
    <source>
        <strain evidence="1">JR1</strain>
    </source>
</reference>
<proteinExistence type="predicted"/>
<dbReference type="Proteomes" id="UP000679220">
    <property type="component" value="Unassembled WGS sequence"/>
</dbReference>
<evidence type="ECO:0000313" key="1">
    <source>
        <dbReference type="EMBL" id="MBR8534012.1"/>
    </source>
</evidence>
<sequence length="392" mass="45972">MEYILTEIERLVTNIGTPDICLIKKGISNDEYFKTDIDNVHTIIKEQLLAESSILCSDKKQSTLVRFYQSCIIRLIDQIQSKTCTCWTAPNCHNTNLKPLIIELTEALAFIHEQYDNFFDIHSNLPEVCYLKHKEAFIIHRQKISSSLLNQEINSKVLKVLLHPLNDFIERKQESYTFHNKHYIYMWIKRLYAINLPLFSDNKLNDFYCKEIITYNLNSEETILFITSHITETYRHEENQADQLYTLKHFHKCIKQTRTINKAGYCPDKPSIKKTLLGWLETEINFLEPKKPLEDTYQSLLTATNKKNKHNLNTSVANLGCFLRVLVDTSYIEPTSKQALFRLVHENFKSKESDEVSIQNISNNYYSPLPTTWEAVKDDVLNILNYIQKNKN</sequence>
<organism evidence="1 2">
    <name type="scientific">Carboxylicivirga sediminis</name>
    <dbReference type="NCBI Taxonomy" id="2006564"/>
    <lineage>
        <taxon>Bacteria</taxon>
        <taxon>Pseudomonadati</taxon>
        <taxon>Bacteroidota</taxon>
        <taxon>Bacteroidia</taxon>
        <taxon>Marinilabiliales</taxon>
        <taxon>Marinilabiliaceae</taxon>
        <taxon>Carboxylicivirga</taxon>
    </lineage>
</organism>
<evidence type="ECO:0000313" key="2">
    <source>
        <dbReference type="Proteomes" id="UP000679220"/>
    </source>
</evidence>
<comment type="caution">
    <text evidence="1">The sequence shown here is derived from an EMBL/GenBank/DDBJ whole genome shotgun (WGS) entry which is preliminary data.</text>
</comment>